<feature type="transmembrane region" description="Helical" evidence="1">
    <location>
        <begin position="425"/>
        <end position="443"/>
    </location>
</feature>
<name>A0A3P2A8A7_9NEIS</name>
<dbReference type="STRING" id="1121352.GCA_000620925_00448"/>
<keyword evidence="1" id="KW-0812">Transmembrane</keyword>
<evidence type="ECO:0000256" key="1">
    <source>
        <dbReference type="SAM" id="Phobius"/>
    </source>
</evidence>
<accession>A0A3P2A8A7</accession>
<dbReference type="Proteomes" id="UP000269923">
    <property type="component" value="Unassembled WGS sequence"/>
</dbReference>
<dbReference type="EMBL" id="RQYC01000001">
    <property type="protein sequence ID" value="RRD91657.1"/>
    <property type="molecule type" value="Genomic_DNA"/>
</dbReference>
<dbReference type="GO" id="GO:0015558">
    <property type="term" value="F:secondary active p-aminobenzoyl-glutamate transmembrane transporter activity"/>
    <property type="evidence" value="ECO:0007669"/>
    <property type="project" value="InterPro"/>
</dbReference>
<feature type="transmembrane region" description="Helical" evidence="1">
    <location>
        <begin position="224"/>
        <end position="242"/>
    </location>
</feature>
<keyword evidence="3" id="KW-1185">Reference proteome</keyword>
<feature type="transmembrane region" description="Helical" evidence="1">
    <location>
        <begin position="95"/>
        <end position="114"/>
    </location>
</feature>
<dbReference type="AlphaFoldDB" id="A0A3P2A8A7"/>
<feature type="transmembrane region" description="Helical" evidence="1">
    <location>
        <begin position="277"/>
        <end position="296"/>
    </location>
</feature>
<sequence>MAQTAPPPKSEKRLDRLLNGIEWLGNLLPHPVVLFLFFIGALLLASALGAYFDISAIDPRPEGAKGRAADGVIRVVNLLNGEGLAKMVENLVKNFTGFAPLGSSLVALLGVGIAERSGLIAAAMRGVVLSAPPRMITFAVVFAGVMSNLAAELGYVVIIPLAGMIFYSLGRHPLAGIAAAFAGVSGGYSANLLIGTLDPILSGITQQAARLIAPDYTVGVEANWYFMSVSTFMIVFLGFIVTDKIIEPRLGKYDKNEGDAAQEGINIEKLSPAEKRGLRAAFITVLALGVLLSLTVLPENGVLRNPETGKIANSPFMHGIVAFIFLFFSAAGIAYGRVAGTMKTTDEIIDGMTNSMRSMALYLVLIFFVSQFIAYFSWSNIGPVLAVKGSEFLKSIGLTGGLLMIGFILICAFINLMIGSASAQWAVTAPIFVPMLMLVGYSPETIQAAYRIGDSVTNIITPLMSFFGLILAVAIRYKRDTGVGTMVAMMLPYSVAFLTGWSLLFYVWVFVFGLPVGPGAPIYYTP</sequence>
<feature type="transmembrane region" description="Helical" evidence="1">
    <location>
        <begin position="359"/>
        <end position="378"/>
    </location>
</feature>
<feature type="transmembrane region" description="Helical" evidence="1">
    <location>
        <begin position="487"/>
        <end position="511"/>
    </location>
</feature>
<keyword evidence="1" id="KW-1133">Transmembrane helix</keyword>
<evidence type="ECO:0000313" key="2">
    <source>
        <dbReference type="EMBL" id="RRD91657.1"/>
    </source>
</evidence>
<feature type="transmembrane region" description="Helical" evidence="1">
    <location>
        <begin position="32"/>
        <end position="52"/>
    </location>
</feature>
<gene>
    <name evidence="2" type="ORF">EII21_01125</name>
</gene>
<organism evidence="2 3">
    <name type="scientific">Conchiformibius steedae</name>
    <dbReference type="NCBI Taxonomy" id="153493"/>
    <lineage>
        <taxon>Bacteria</taxon>
        <taxon>Pseudomonadati</taxon>
        <taxon>Pseudomonadota</taxon>
        <taxon>Betaproteobacteria</taxon>
        <taxon>Neisseriales</taxon>
        <taxon>Neisseriaceae</taxon>
        <taxon>Conchiformibius</taxon>
    </lineage>
</organism>
<dbReference type="PANTHER" id="PTHR30282">
    <property type="entry name" value="P-AMINOBENZOYL GLUTAMATE TRANSPORTER"/>
    <property type="match status" value="1"/>
</dbReference>
<evidence type="ECO:0000313" key="3">
    <source>
        <dbReference type="Proteomes" id="UP000269923"/>
    </source>
</evidence>
<feature type="transmembrane region" description="Helical" evidence="1">
    <location>
        <begin position="134"/>
        <end position="167"/>
    </location>
</feature>
<feature type="transmembrane region" description="Helical" evidence="1">
    <location>
        <begin position="455"/>
        <end position="475"/>
    </location>
</feature>
<comment type="caution">
    <text evidence="2">The sequence shown here is derived from an EMBL/GenBank/DDBJ whole genome shotgun (WGS) entry which is preliminary data.</text>
</comment>
<dbReference type="RefSeq" id="WP_124793844.1">
    <property type="nucleotide sequence ID" value="NZ_RQYC01000001.1"/>
</dbReference>
<feature type="transmembrane region" description="Helical" evidence="1">
    <location>
        <begin position="174"/>
        <end position="194"/>
    </location>
</feature>
<proteinExistence type="predicted"/>
<dbReference type="PANTHER" id="PTHR30282:SF0">
    <property type="entry name" value="P-AMINOBENZOYL-GLUTAMATE TRANSPORT PROTEIN"/>
    <property type="match status" value="1"/>
</dbReference>
<feature type="transmembrane region" description="Helical" evidence="1">
    <location>
        <begin position="316"/>
        <end position="338"/>
    </location>
</feature>
<keyword evidence="1" id="KW-0472">Membrane</keyword>
<dbReference type="GO" id="GO:1902604">
    <property type="term" value="P:p-aminobenzoyl-glutamate transmembrane transport"/>
    <property type="evidence" value="ECO:0007669"/>
    <property type="project" value="InterPro"/>
</dbReference>
<dbReference type="Pfam" id="PF03806">
    <property type="entry name" value="ABG_transport"/>
    <property type="match status" value="1"/>
</dbReference>
<reference evidence="2 3" key="1">
    <citation type="submission" date="2018-11" db="EMBL/GenBank/DDBJ databases">
        <title>Genomes From Bacteria Associated with the Canine Oral Cavity: a Test Case for Automated Genome-Based Taxonomic Assignment.</title>
        <authorList>
            <person name="Coil D.A."/>
            <person name="Jospin G."/>
            <person name="Darling A.E."/>
            <person name="Wallis C."/>
            <person name="Davis I.J."/>
            <person name="Harris S."/>
            <person name="Eisen J.A."/>
            <person name="Holcombe L.J."/>
            <person name="O'Flynn C."/>
        </authorList>
    </citation>
    <scope>NUCLEOTIDE SEQUENCE [LARGE SCALE GENOMIC DNA]</scope>
    <source>
        <strain evidence="2 3">COT-280</strain>
    </source>
</reference>
<dbReference type="InterPro" id="IPR004697">
    <property type="entry name" value="AbgT"/>
</dbReference>
<dbReference type="OrthoDB" id="3314392at2"/>
<protein>
    <submittedName>
        <fullName evidence="2">AbgT family transporter</fullName>
    </submittedName>
</protein>
<feature type="transmembrane region" description="Helical" evidence="1">
    <location>
        <begin position="398"/>
        <end position="418"/>
    </location>
</feature>